<dbReference type="AlphaFoldDB" id="A0AAV5J1E0"/>
<sequence length="1266" mass="138651">MEFQFPVELEEELEREAHPLAWAMKMGEGIGPRGLEMPSPELAQLIVSHLCFRHNHPSLWKFLHHAMSSGLLSPIHVLSLLTSRVIPQRRSQPEAYRLYLELLSRYALSFDASMTDSCKVKIIESLDAELQLSQTFGAQVLDLGHAFVLFFFSIVTSLIDSSLYDWGFRMTTVDKPSRAVASMDHQHMDVDSSGNYQMERNEHRQQMRQKNSFMAIEVLERLTESTKAIVLLRLVYLNMPEKFDGLLQRLQFLEGNNLAFSKSKSARQFLARLSGNIQKVPSLEYQLKKQQLIRMLVNLGSNNPVSRCNFGSGPSGCWVPFDIYMESAVDGKQLLIKSAIVILTEKIYTLKMFNRASWQETFLALWLSALRLVQRERDPLEGPIPHLEARLCVLLSIVPLAIANVLEDEAKLHPSVQESGYGNGMDRKGFGARKLALISSLQLLGNFSGLLCPPASITTGANNAAAKAASFISISKNAKDGLGSGSPTGNFLNKGGNMMHLIVEACIARNLIDTSAYFWPGYVPSSVVSLPDTSPSQRSPWSTFMEGAPLTDSLIDLLFTTPASSLAEIERLYLIALNGSLEERPAAAKILCGASLSRGWNIQEHVVSFVVKLLSPPVPPGHTGPRSHLIDHMRMLSAILFGASSIDTVHILSLHGVIPEVAASLMPLCETFGSLIPTSSNKSSTSDEPSIYMVFSSAFLFLLHEMGNSMKQLELASDKPIYIDYYPKLRAWYCQNRSCIASTLPGLCGRNPVHQVADKILGMIYLKITKPGASSGNSLTPSSGNVCGSPVKSGEDAGQMPMLPAWEVLEAIPFILEAILTACAHGRLSSKDLTTGLRDLVDFLPASLAAIISYLSAEVTRGIWKPVPMNGIDWPSPAATLPSVESEIKEILASVGVHVPICSSGSSPLMLPLPVAAFVSLTLTFQLTKSLEYIHAVIGPALENCASGYAWPTIISSLWAQKVRRWHHFIVASCSRSVFRQSKEAVAQILRSCFTSFLGSLHNSNSLSTKQNNINGLLGSQVLTPGVCPSLAPGFFYLRSYRMMPDIQRVNDVIIGLVSEYVQESAARWTSSDSPLLKSGQASLSFAAVRAKEVATLGASLLCASGGFQLVQELYCETVPTWFLSSKEEKPGRVSAVARILEGYAMSYMLMLSGSFVWGVEEKARSCSFSRRGRIIGIHMDFLARVLRGNISLCCDPATWKAYISCLVGLIVSCAPAWIRQVKPETLRTLAGGLKGWHECELALSLLERGGVSTIGSVAELINMFN</sequence>
<reference evidence="1 2" key="1">
    <citation type="journal article" date="2021" name="Commun. Biol.">
        <title>The genome of Shorea leprosula (Dipterocarpaceae) highlights the ecological relevance of drought in aseasonal tropical rainforests.</title>
        <authorList>
            <person name="Ng K.K.S."/>
            <person name="Kobayashi M.J."/>
            <person name="Fawcett J.A."/>
            <person name="Hatakeyama M."/>
            <person name="Paape T."/>
            <person name="Ng C.H."/>
            <person name="Ang C.C."/>
            <person name="Tnah L.H."/>
            <person name="Lee C.T."/>
            <person name="Nishiyama T."/>
            <person name="Sese J."/>
            <person name="O'Brien M.J."/>
            <person name="Copetti D."/>
            <person name="Mohd Noor M.I."/>
            <person name="Ong R.C."/>
            <person name="Putra M."/>
            <person name="Sireger I.Z."/>
            <person name="Indrioko S."/>
            <person name="Kosugi Y."/>
            <person name="Izuno A."/>
            <person name="Isagi Y."/>
            <person name="Lee S.L."/>
            <person name="Shimizu K.K."/>
        </authorList>
    </citation>
    <scope>NUCLEOTIDE SEQUENCE [LARGE SCALE GENOMIC DNA]</scope>
    <source>
        <strain evidence="1">214</strain>
    </source>
</reference>
<gene>
    <name evidence="1" type="ORF">SLEP1_g16451</name>
</gene>
<evidence type="ECO:0000313" key="1">
    <source>
        <dbReference type="EMBL" id="GKV04273.1"/>
    </source>
</evidence>
<name>A0AAV5J1E0_9ROSI</name>
<evidence type="ECO:0008006" key="3">
    <source>
        <dbReference type="Google" id="ProtNLM"/>
    </source>
</evidence>
<dbReference type="GO" id="GO:0016592">
    <property type="term" value="C:mediator complex"/>
    <property type="evidence" value="ECO:0007669"/>
    <property type="project" value="InterPro"/>
</dbReference>
<protein>
    <recommendedName>
        <fullName evidence="3">Mediator of RNA polymerase II transcription subunit 33A</fullName>
    </recommendedName>
</protein>
<dbReference type="PANTHER" id="PTHR33739:SF3">
    <property type="entry name" value="OS07G0681500 PROTEIN"/>
    <property type="match status" value="1"/>
</dbReference>
<dbReference type="PANTHER" id="PTHR33739">
    <property type="entry name" value="OS07G0681500 PROTEIN"/>
    <property type="match status" value="1"/>
</dbReference>
<dbReference type="InterPro" id="IPR039638">
    <property type="entry name" value="MED33A/B"/>
</dbReference>
<dbReference type="GO" id="GO:2000762">
    <property type="term" value="P:regulation of phenylpropanoid metabolic process"/>
    <property type="evidence" value="ECO:0007669"/>
    <property type="project" value="InterPro"/>
</dbReference>
<proteinExistence type="predicted"/>
<comment type="caution">
    <text evidence="1">The sequence shown here is derived from an EMBL/GenBank/DDBJ whole genome shotgun (WGS) entry which is preliminary data.</text>
</comment>
<dbReference type="Proteomes" id="UP001054252">
    <property type="component" value="Unassembled WGS sequence"/>
</dbReference>
<evidence type="ECO:0000313" key="2">
    <source>
        <dbReference type="Proteomes" id="UP001054252"/>
    </source>
</evidence>
<dbReference type="EMBL" id="BPVZ01000021">
    <property type="protein sequence ID" value="GKV04273.1"/>
    <property type="molecule type" value="Genomic_DNA"/>
</dbReference>
<keyword evidence="2" id="KW-1185">Reference proteome</keyword>
<accession>A0AAV5J1E0</accession>
<organism evidence="1 2">
    <name type="scientific">Rubroshorea leprosula</name>
    <dbReference type="NCBI Taxonomy" id="152421"/>
    <lineage>
        <taxon>Eukaryota</taxon>
        <taxon>Viridiplantae</taxon>
        <taxon>Streptophyta</taxon>
        <taxon>Embryophyta</taxon>
        <taxon>Tracheophyta</taxon>
        <taxon>Spermatophyta</taxon>
        <taxon>Magnoliopsida</taxon>
        <taxon>eudicotyledons</taxon>
        <taxon>Gunneridae</taxon>
        <taxon>Pentapetalae</taxon>
        <taxon>rosids</taxon>
        <taxon>malvids</taxon>
        <taxon>Malvales</taxon>
        <taxon>Dipterocarpaceae</taxon>
        <taxon>Rubroshorea</taxon>
    </lineage>
</organism>